<sequence length="187" mass="20394">MTLASDRIDAGAVVLRKARDTDRDALIEIMTDPDVRAYLGGPRPRAEIERILDERGTQAATAAAGAFVVADNSNDRFAGTMALERRHSELPGHVILDGDELELSYVFRRDSWGKGWAYEAASALLRAAAAELPDQPVLAATQSANTRSLNLLRRLGFEPVSTFVQFDAEQTLATAPLHRLARDHGRG</sequence>
<reference evidence="3 5" key="2">
    <citation type="submission" date="2019-06" db="EMBL/GenBank/DDBJ databases">
        <title>Whole geneome sequnce of Mycobacteroides chelonae M77 isolated from bovine milk from Meghalaya, India.</title>
        <authorList>
            <person name="Vise E."/>
            <person name="Das S."/>
            <person name="Garg A."/>
            <person name="Ghatak S."/>
            <person name="Shakuntala I."/>
            <person name="Milton A.A.P."/>
            <person name="Karam A."/>
            <person name="Sanjukta R."/>
            <person name="Puro K."/>
            <person name="Sen A."/>
        </authorList>
    </citation>
    <scope>NUCLEOTIDE SEQUENCE [LARGE SCALE GENOMIC DNA]</scope>
    <source>
        <strain evidence="3 5">M77</strain>
    </source>
</reference>
<dbReference type="InterPro" id="IPR000182">
    <property type="entry name" value="GNAT_dom"/>
</dbReference>
<dbReference type="AlphaFoldDB" id="A0AB73LXU7"/>
<dbReference type="RefSeq" id="WP_057963503.1">
    <property type="nucleotide sequence ID" value="NZ_CP041150.1"/>
</dbReference>
<dbReference type="Gene3D" id="3.40.630.30">
    <property type="match status" value="1"/>
</dbReference>
<protein>
    <submittedName>
        <fullName evidence="2">GNAT family N-acetyltransferase</fullName>
    </submittedName>
</protein>
<name>A0AB73LXU7_MYCCH</name>
<dbReference type="InterPro" id="IPR016181">
    <property type="entry name" value="Acyl_CoA_acyltransferase"/>
</dbReference>
<dbReference type="EMBL" id="CP041150">
    <property type="protein sequence ID" value="QDF68942.1"/>
    <property type="molecule type" value="Genomic_DNA"/>
</dbReference>
<evidence type="ECO:0000313" key="5">
    <source>
        <dbReference type="Proteomes" id="UP000317728"/>
    </source>
</evidence>
<dbReference type="Proteomes" id="UP000317728">
    <property type="component" value="Chromosome"/>
</dbReference>
<organism evidence="2 4">
    <name type="scientific">Mycobacteroides chelonae</name>
    <name type="common">Mycobacterium chelonae</name>
    <dbReference type="NCBI Taxonomy" id="1774"/>
    <lineage>
        <taxon>Bacteria</taxon>
        <taxon>Bacillati</taxon>
        <taxon>Actinomycetota</taxon>
        <taxon>Actinomycetes</taxon>
        <taxon>Mycobacteriales</taxon>
        <taxon>Mycobacteriaceae</taxon>
        <taxon>Mycobacteroides</taxon>
    </lineage>
</organism>
<evidence type="ECO:0000313" key="4">
    <source>
        <dbReference type="Proteomes" id="UP000180113"/>
    </source>
</evidence>
<proteinExistence type="predicted"/>
<dbReference type="GO" id="GO:0016747">
    <property type="term" value="F:acyltransferase activity, transferring groups other than amino-acyl groups"/>
    <property type="evidence" value="ECO:0007669"/>
    <property type="project" value="InterPro"/>
</dbReference>
<evidence type="ECO:0000259" key="1">
    <source>
        <dbReference type="PROSITE" id="PS51186"/>
    </source>
</evidence>
<dbReference type="InterPro" id="IPR051531">
    <property type="entry name" value="N-acetyltransferase"/>
</dbReference>
<dbReference type="PANTHER" id="PTHR43792:SF1">
    <property type="entry name" value="N-ACETYLTRANSFERASE DOMAIN-CONTAINING PROTEIN"/>
    <property type="match status" value="1"/>
</dbReference>
<dbReference type="PROSITE" id="PS51186">
    <property type="entry name" value="GNAT"/>
    <property type="match status" value="1"/>
</dbReference>
<reference evidence="2 4" key="1">
    <citation type="submission" date="2016-10" db="EMBL/GenBank/DDBJ databases">
        <title>Evaluation of Human, Animal and Environmental Mycobacterium chelonae Isolates by Core Genome Phylogenomic Analysis, Targeted Gene Comparison, and Anti-microbial Susceptibility Patterns: A Tale of Mistaken Identities.</title>
        <authorList>
            <person name="Fogelson S.B."/>
            <person name="Camus A.C."/>
            <person name="Lorenz W."/>
            <person name="Vasireddy R."/>
            <person name="Vasireddy S."/>
            <person name="Smith T."/>
            <person name="Brown-Elliott B.A."/>
            <person name="Wallace R.J.Jr."/>
            <person name="Hasan N.A."/>
            <person name="Reischl U."/>
            <person name="Sanchez S."/>
        </authorList>
    </citation>
    <scope>NUCLEOTIDE SEQUENCE [LARGE SCALE GENOMIC DNA]</scope>
    <source>
        <strain evidence="2 4">42895</strain>
    </source>
</reference>
<dbReference type="Pfam" id="PF13302">
    <property type="entry name" value="Acetyltransf_3"/>
    <property type="match status" value="1"/>
</dbReference>
<gene>
    <name evidence="2" type="ORF">BKG62_18830</name>
    <name evidence="3" type="ORF">FJK96_01275</name>
</gene>
<dbReference type="EMBL" id="MLHW01000014">
    <property type="protein sequence ID" value="OHT49621.1"/>
    <property type="molecule type" value="Genomic_DNA"/>
</dbReference>
<dbReference type="PANTHER" id="PTHR43792">
    <property type="entry name" value="GNAT FAMILY, PUTATIVE (AFU_ORTHOLOGUE AFUA_3G00765)-RELATED-RELATED"/>
    <property type="match status" value="1"/>
</dbReference>
<evidence type="ECO:0000313" key="2">
    <source>
        <dbReference type="EMBL" id="OHT49621.1"/>
    </source>
</evidence>
<evidence type="ECO:0000313" key="3">
    <source>
        <dbReference type="EMBL" id="QDF68942.1"/>
    </source>
</evidence>
<dbReference type="Proteomes" id="UP000180113">
    <property type="component" value="Unassembled WGS sequence"/>
</dbReference>
<feature type="domain" description="N-acetyltransferase" evidence="1">
    <location>
        <begin position="13"/>
        <end position="178"/>
    </location>
</feature>
<accession>A0AB73LXU7</accession>
<dbReference type="SUPFAM" id="SSF55729">
    <property type="entry name" value="Acyl-CoA N-acyltransferases (Nat)"/>
    <property type="match status" value="1"/>
</dbReference>